<dbReference type="NCBIfam" id="TIGR01554">
    <property type="entry name" value="major_cap_HK97"/>
    <property type="match status" value="1"/>
</dbReference>
<evidence type="ECO:0000256" key="2">
    <source>
        <dbReference type="ARBA" id="ARBA00022844"/>
    </source>
</evidence>
<dbReference type="InterPro" id="IPR024455">
    <property type="entry name" value="Phage_capsid"/>
</dbReference>
<proteinExistence type="predicted"/>
<organism evidence="4">
    <name type="scientific">Siphoviridae sp. ctKNZ79</name>
    <dbReference type="NCBI Taxonomy" id="2825440"/>
    <lineage>
        <taxon>Viruses</taxon>
        <taxon>Duplodnaviria</taxon>
        <taxon>Heunggongvirae</taxon>
        <taxon>Uroviricota</taxon>
        <taxon>Caudoviricetes</taxon>
    </lineage>
</organism>
<reference evidence="4" key="1">
    <citation type="journal article" date="2021" name="Proc. Natl. Acad. Sci. U.S.A.">
        <title>A Catalog of Tens of Thousands of Viruses from Human Metagenomes Reveals Hidden Associations with Chronic Diseases.</title>
        <authorList>
            <person name="Tisza M.J."/>
            <person name="Buck C.B."/>
        </authorList>
    </citation>
    <scope>NUCLEOTIDE SEQUENCE</scope>
    <source>
        <strain evidence="4">CtKNZ79</strain>
    </source>
</reference>
<sequence>MGIKMTKSLEDSKKEFRAAYSSAMQEGSEQKMIACLESYSENVCAAMLQEARSLTEEQRGNTAVLAARGVRQLTSEETAYYKALTAAMRTDVSGVKNALTDISVTMPETIIDQVMQDVKSNFELLDAIDFVNSSYMTSWIYNKQGVQTAKWGAIGSAVTKELSGAFGKISVTTCKLTAFMAVSQDYLDLGAAWLDRYVRAILTEAAGTAMEAAIVDGAGNADSADCPVGMTRDLDKGNTDGSTGLTTYPQKTATKVTSLDPATYGAILAKLSKTPTGRNRKVSGVILVCNPEDYFTKIMPATTYMTPSGGYVSNVLPFPTRVIQSEGCPKGKAVVGLGKQYIGMLGAGSKRGVVTYDDSVQFLEDNRVYKIRLLGNGRPKDNTSFEVLDISALEALAYKIVQESTGEAVGG</sequence>
<name>A0A8S5U9G2_9CAUD</name>
<dbReference type="Pfam" id="PF05065">
    <property type="entry name" value="Phage_capsid"/>
    <property type="match status" value="1"/>
</dbReference>
<evidence type="ECO:0000259" key="3">
    <source>
        <dbReference type="Pfam" id="PF05065"/>
    </source>
</evidence>
<evidence type="ECO:0000256" key="1">
    <source>
        <dbReference type="ARBA" id="ARBA00004328"/>
    </source>
</evidence>
<comment type="subcellular location">
    <subcellularLocation>
        <location evidence="1">Virion</location>
    </subcellularLocation>
</comment>
<evidence type="ECO:0000313" key="4">
    <source>
        <dbReference type="EMBL" id="DAF91101.1"/>
    </source>
</evidence>
<accession>A0A8S5U9G2</accession>
<dbReference type="GO" id="GO:0044423">
    <property type="term" value="C:virion component"/>
    <property type="evidence" value="ECO:0007669"/>
    <property type="project" value="UniProtKB-KW"/>
</dbReference>
<dbReference type="SUPFAM" id="SSF56563">
    <property type="entry name" value="Major capsid protein gp5"/>
    <property type="match status" value="1"/>
</dbReference>
<dbReference type="InterPro" id="IPR054612">
    <property type="entry name" value="Phage_capsid-like_C"/>
</dbReference>
<protein>
    <submittedName>
        <fullName evidence="4">Major capsid protein</fullName>
    </submittedName>
</protein>
<keyword evidence="2" id="KW-0946">Virion</keyword>
<dbReference type="EMBL" id="BK016045">
    <property type="protein sequence ID" value="DAF91101.1"/>
    <property type="molecule type" value="Genomic_DNA"/>
</dbReference>
<feature type="domain" description="Phage capsid-like C-terminal" evidence="3">
    <location>
        <begin position="104"/>
        <end position="268"/>
    </location>
</feature>